<dbReference type="PANTHER" id="PTHR11012">
    <property type="entry name" value="PROTEIN KINASE-LIKE DOMAIN-CONTAINING"/>
    <property type="match status" value="1"/>
</dbReference>
<dbReference type="EMBL" id="JALNTZ010000007">
    <property type="protein sequence ID" value="KAJ3646093.1"/>
    <property type="molecule type" value="Genomic_DNA"/>
</dbReference>
<dbReference type="Gene3D" id="3.90.1200.10">
    <property type="match status" value="1"/>
</dbReference>
<gene>
    <name evidence="2" type="ORF">Zmor_023701</name>
</gene>
<feature type="domain" description="CHK kinase-like" evidence="1">
    <location>
        <begin position="125"/>
        <end position="324"/>
    </location>
</feature>
<dbReference type="Pfam" id="PF02958">
    <property type="entry name" value="EcKL"/>
    <property type="match status" value="1"/>
</dbReference>
<evidence type="ECO:0000313" key="2">
    <source>
        <dbReference type="EMBL" id="KAJ3646093.1"/>
    </source>
</evidence>
<accession>A0AA38HXB1</accession>
<evidence type="ECO:0000259" key="1">
    <source>
        <dbReference type="SMART" id="SM00587"/>
    </source>
</evidence>
<proteinExistence type="predicted"/>
<dbReference type="SMART" id="SM00587">
    <property type="entry name" value="CHK"/>
    <property type="match status" value="1"/>
</dbReference>
<protein>
    <recommendedName>
        <fullName evidence="1">CHK kinase-like domain-containing protein</fullName>
    </recommendedName>
</protein>
<dbReference type="InterPro" id="IPR004119">
    <property type="entry name" value="EcKL"/>
</dbReference>
<dbReference type="InterPro" id="IPR011009">
    <property type="entry name" value="Kinase-like_dom_sf"/>
</dbReference>
<name>A0AA38HXB1_9CUCU</name>
<dbReference type="InterPro" id="IPR015897">
    <property type="entry name" value="CHK_kinase-like"/>
</dbReference>
<dbReference type="AlphaFoldDB" id="A0AA38HXB1"/>
<dbReference type="PANTHER" id="PTHR11012:SF30">
    <property type="entry name" value="PROTEIN KINASE-LIKE DOMAIN-CONTAINING"/>
    <property type="match status" value="1"/>
</dbReference>
<comment type="caution">
    <text evidence="2">The sequence shown here is derived from an EMBL/GenBank/DDBJ whole genome shotgun (WGS) entry which is preliminary data.</text>
</comment>
<sequence>MEVLKERHDVLTFLEKVSAEQGIPKYTIIDAATNEKGEGYLGQIFMITIKDDFSDKELRVVVKVAFVDEKIRKFVPIKKSFLNEIYFYQHIRPTFRKMEANHNIEHTEFSPQCFKVLVENEKEMLCLENLKTLKFEMFEKTSVLDDEHVSFIFKTYGRFHGYSFVLKDQQPEVYKQLTSEIHNIYEEFVINPEGNFKEYLTDLIADVRTYLLDKEDDVIISKFEKYADKGVLDCFYDITTQTCNYSSILHGDCWSNNMMFKYETSEDNRKLVDMRLLDFQIVKVGSPVCDLSYCLYSGGSKGLFDNLEKYLKIYYESLEATLKQFGSDAEVVFPFQALKEDWKKYARFGMIMSCCAIKIKCTNKDDILDLTDDFDVSKPIKVKFNEEEYGKRTKEILCHLCEIDAL</sequence>
<reference evidence="2" key="1">
    <citation type="journal article" date="2023" name="G3 (Bethesda)">
        <title>Whole genome assemblies of Zophobas morio and Tenebrio molitor.</title>
        <authorList>
            <person name="Kaur S."/>
            <person name="Stinson S.A."/>
            <person name="diCenzo G.C."/>
        </authorList>
    </citation>
    <scope>NUCLEOTIDE SEQUENCE</scope>
    <source>
        <strain evidence="2">QUZm001</strain>
    </source>
</reference>
<organism evidence="2 3">
    <name type="scientific">Zophobas morio</name>
    <dbReference type="NCBI Taxonomy" id="2755281"/>
    <lineage>
        <taxon>Eukaryota</taxon>
        <taxon>Metazoa</taxon>
        <taxon>Ecdysozoa</taxon>
        <taxon>Arthropoda</taxon>
        <taxon>Hexapoda</taxon>
        <taxon>Insecta</taxon>
        <taxon>Pterygota</taxon>
        <taxon>Neoptera</taxon>
        <taxon>Endopterygota</taxon>
        <taxon>Coleoptera</taxon>
        <taxon>Polyphaga</taxon>
        <taxon>Cucujiformia</taxon>
        <taxon>Tenebrionidae</taxon>
        <taxon>Zophobas</taxon>
    </lineage>
</organism>
<dbReference type="Proteomes" id="UP001168821">
    <property type="component" value="Unassembled WGS sequence"/>
</dbReference>
<evidence type="ECO:0000313" key="3">
    <source>
        <dbReference type="Proteomes" id="UP001168821"/>
    </source>
</evidence>
<dbReference type="SUPFAM" id="SSF56112">
    <property type="entry name" value="Protein kinase-like (PK-like)"/>
    <property type="match status" value="1"/>
</dbReference>
<keyword evidence="3" id="KW-1185">Reference proteome</keyword>